<dbReference type="GO" id="GO:0005886">
    <property type="term" value="C:plasma membrane"/>
    <property type="evidence" value="ECO:0007669"/>
    <property type="project" value="UniProtKB-SubCell"/>
</dbReference>
<dbReference type="PROSITE" id="PS50885">
    <property type="entry name" value="HAMP"/>
    <property type="match status" value="1"/>
</dbReference>
<accession>A0A1N6V9R0</accession>
<proteinExistence type="inferred from homology"/>
<feature type="transmembrane region" description="Helical" evidence="9">
    <location>
        <begin position="191"/>
        <end position="217"/>
    </location>
</feature>
<comment type="similarity">
    <text evidence="7">Belongs to the methyl-accepting chemotaxis (MCP) protein family.</text>
</comment>
<dbReference type="InterPro" id="IPR003660">
    <property type="entry name" value="HAMP_dom"/>
</dbReference>
<keyword evidence="5 9" id="KW-0472">Membrane</keyword>
<dbReference type="InterPro" id="IPR004089">
    <property type="entry name" value="MCPsignal_dom"/>
</dbReference>
<dbReference type="PANTHER" id="PTHR32089:SF119">
    <property type="entry name" value="METHYL-ACCEPTING CHEMOTAXIS PROTEIN CTPL"/>
    <property type="match status" value="1"/>
</dbReference>
<dbReference type="InterPro" id="IPR000727">
    <property type="entry name" value="T_SNARE_dom"/>
</dbReference>
<keyword evidence="6 8" id="KW-0807">Transducer</keyword>
<evidence type="ECO:0000259" key="10">
    <source>
        <dbReference type="PROSITE" id="PS50111"/>
    </source>
</evidence>
<dbReference type="GO" id="GO:0007165">
    <property type="term" value="P:signal transduction"/>
    <property type="evidence" value="ECO:0007669"/>
    <property type="project" value="UniProtKB-KW"/>
</dbReference>
<dbReference type="RefSeq" id="WP_076464459.1">
    <property type="nucleotide sequence ID" value="NZ_FTMN01000008.1"/>
</dbReference>
<dbReference type="FunFam" id="1.10.287.950:FF:000001">
    <property type="entry name" value="Methyl-accepting chemotaxis sensory transducer"/>
    <property type="match status" value="1"/>
</dbReference>
<keyword evidence="3 9" id="KW-0812">Transmembrane</keyword>
<keyword evidence="2" id="KW-0997">Cell inner membrane</keyword>
<feature type="domain" description="Methyl-accepting transducer" evidence="10">
    <location>
        <begin position="273"/>
        <end position="509"/>
    </location>
</feature>
<dbReference type="PANTHER" id="PTHR32089">
    <property type="entry name" value="METHYL-ACCEPTING CHEMOTAXIS PROTEIN MCPB"/>
    <property type="match status" value="1"/>
</dbReference>
<dbReference type="AlphaFoldDB" id="A0A1N6V9R0"/>
<comment type="subcellular location">
    <subcellularLocation>
        <location evidence="1">Cell inner membrane</location>
        <topology evidence="1">Multi-pass membrane protein</topology>
    </subcellularLocation>
</comment>
<dbReference type="Pfam" id="PF00672">
    <property type="entry name" value="HAMP"/>
    <property type="match status" value="1"/>
</dbReference>
<organism evidence="13 14">
    <name type="scientific">Marinobacterium stanieri</name>
    <dbReference type="NCBI Taxonomy" id="49186"/>
    <lineage>
        <taxon>Bacteria</taxon>
        <taxon>Pseudomonadati</taxon>
        <taxon>Pseudomonadota</taxon>
        <taxon>Gammaproteobacteria</taxon>
        <taxon>Oceanospirillales</taxon>
        <taxon>Oceanospirillaceae</taxon>
        <taxon>Marinobacterium</taxon>
    </lineage>
</organism>
<dbReference type="PROSITE" id="PS50111">
    <property type="entry name" value="CHEMOTAXIS_TRANSDUC_2"/>
    <property type="match status" value="1"/>
</dbReference>
<evidence type="ECO:0000256" key="2">
    <source>
        <dbReference type="ARBA" id="ARBA00022519"/>
    </source>
</evidence>
<dbReference type="eggNOG" id="COG0840">
    <property type="taxonomic scope" value="Bacteria"/>
</dbReference>
<sequence>MSILNKFGFRTRVALPFALTAIALVLTGLLNGYTSRHLVSESLVITDDYLPAVSAILNGDRDLYQALVAQNAYIDAQFQQQNATDQLDSFDENLNQARDRFLASVKLLPAGEVASAEQRFQQDFNRWEASARKALQLAQNGQPGEAIAVAKTETAPLFSSLRDHFDTVGAHLEEETHAHADEAAAQSENALWISTLVTLAAILISLGLFVVFMRLIIQSITRLRDQLDNIAQGEGDLTQRIPVESNDDLGQLASIFNQVLNNLQQMIASVQKLSNDLGQESSHLARAAHENDEGVSRQTDSIAMVATAINEMHSAIEEVAGNATRASQLTQDANDTGTRGADIIHQSSQQVRQVADQAAQAVEAVQVLAKDSDNISTVLDVIRDIADQTNLLALNAAIEAARAGEQGRGFAVVADEVRTLAQRTQESTENIQKMITALQSGVGSVVNLMEVGSRQARDTEALSEQADSELQSILQGLAHISDVNTSVASATEEQTQVVDEINRSITEVNDLAAAGAQRSQEIGSISQSLDRYAQSLQQQVGRFRV</sequence>
<dbReference type="Pfam" id="PF00015">
    <property type="entry name" value="MCPsignal"/>
    <property type="match status" value="1"/>
</dbReference>
<dbReference type="SMART" id="SM00304">
    <property type="entry name" value="HAMP"/>
    <property type="match status" value="2"/>
</dbReference>
<dbReference type="Proteomes" id="UP000186895">
    <property type="component" value="Unassembled WGS sequence"/>
</dbReference>
<feature type="domain" description="HAMP" evidence="12">
    <location>
        <begin position="214"/>
        <end position="268"/>
    </location>
</feature>
<dbReference type="CDD" id="cd11386">
    <property type="entry name" value="MCP_signal"/>
    <property type="match status" value="1"/>
</dbReference>
<dbReference type="EMBL" id="FTMN01000008">
    <property type="protein sequence ID" value="SIQ74575.1"/>
    <property type="molecule type" value="Genomic_DNA"/>
</dbReference>
<dbReference type="PROSITE" id="PS50192">
    <property type="entry name" value="T_SNARE"/>
    <property type="match status" value="1"/>
</dbReference>
<evidence type="ECO:0000256" key="3">
    <source>
        <dbReference type="ARBA" id="ARBA00022692"/>
    </source>
</evidence>
<dbReference type="Gene3D" id="1.10.287.950">
    <property type="entry name" value="Methyl-accepting chemotaxis protein"/>
    <property type="match status" value="1"/>
</dbReference>
<evidence type="ECO:0000313" key="13">
    <source>
        <dbReference type="EMBL" id="SIQ74575.1"/>
    </source>
</evidence>
<evidence type="ECO:0000256" key="8">
    <source>
        <dbReference type="PROSITE-ProRule" id="PRU00284"/>
    </source>
</evidence>
<name>A0A1N6V9R0_9GAMM</name>
<keyword evidence="14" id="KW-1185">Reference proteome</keyword>
<keyword evidence="2" id="KW-1003">Cell membrane</keyword>
<evidence type="ECO:0000256" key="9">
    <source>
        <dbReference type="SAM" id="Phobius"/>
    </source>
</evidence>
<evidence type="ECO:0000259" key="11">
    <source>
        <dbReference type="PROSITE" id="PS50192"/>
    </source>
</evidence>
<keyword evidence="4 9" id="KW-1133">Transmembrane helix</keyword>
<evidence type="ECO:0000259" key="12">
    <source>
        <dbReference type="PROSITE" id="PS50885"/>
    </source>
</evidence>
<evidence type="ECO:0000256" key="1">
    <source>
        <dbReference type="ARBA" id="ARBA00004429"/>
    </source>
</evidence>
<evidence type="ECO:0000256" key="6">
    <source>
        <dbReference type="ARBA" id="ARBA00023224"/>
    </source>
</evidence>
<protein>
    <submittedName>
        <fullName evidence="13">Methyl-accepting chemotaxis protein</fullName>
    </submittedName>
</protein>
<dbReference type="SMART" id="SM00283">
    <property type="entry name" value="MA"/>
    <property type="match status" value="1"/>
</dbReference>
<evidence type="ECO:0000256" key="4">
    <source>
        <dbReference type="ARBA" id="ARBA00022989"/>
    </source>
</evidence>
<dbReference type="CDD" id="cd06225">
    <property type="entry name" value="HAMP"/>
    <property type="match status" value="1"/>
</dbReference>
<evidence type="ECO:0000256" key="5">
    <source>
        <dbReference type="ARBA" id="ARBA00023136"/>
    </source>
</evidence>
<evidence type="ECO:0000256" key="7">
    <source>
        <dbReference type="ARBA" id="ARBA00029447"/>
    </source>
</evidence>
<feature type="domain" description="T-SNARE coiled-coil homology" evidence="11">
    <location>
        <begin position="460"/>
        <end position="522"/>
    </location>
</feature>
<reference evidence="13 14" key="1">
    <citation type="submission" date="2017-01" db="EMBL/GenBank/DDBJ databases">
        <authorList>
            <person name="Mah S.A."/>
            <person name="Swanson W.J."/>
            <person name="Moy G.W."/>
            <person name="Vacquier V.D."/>
        </authorList>
    </citation>
    <scope>NUCLEOTIDE SEQUENCE [LARGE SCALE GENOMIC DNA]</scope>
    <source>
        <strain evidence="13 14">DSM 7027</strain>
    </source>
</reference>
<dbReference type="SUPFAM" id="SSF58104">
    <property type="entry name" value="Methyl-accepting chemotaxis protein (MCP) signaling domain"/>
    <property type="match status" value="1"/>
</dbReference>
<gene>
    <name evidence="13" type="ORF">SAMN05421647_108122</name>
</gene>
<dbReference type="GO" id="GO:0006935">
    <property type="term" value="P:chemotaxis"/>
    <property type="evidence" value="ECO:0007669"/>
    <property type="project" value="UniProtKB-ARBA"/>
</dbReference>
<dbReference type="STRING" id="49186.SAMN05421647_108122"/>
<evidence type="ECO:0000313" key="14">
    <source>
        <dbReference type="Proteomes" id="UP000186895"/>
    </source>
</evidence>